<dbReference type="EMBL" id="JADKFW010000013">
    <property type="protein sequence ID" value="MBK9718887.1"/>
    <property type="molecule type" value="Genomic_DNA"/>
</dbReference>
<reference evidence="1 2" key="1">
    <citation type="submission" date="2020-10" db="EMBL/GenBank/DDBJ databases">
        <title>Connecting structure to function with the recovery of over 1000 high-quality activated sludge metagenome-assembled genomes encoding full-length rRNA genes using long-read sequencing.</title>
        <authorList>
            <person name="Singleton C.M."/>
            <person name="Petriglieri F."/>
            <person name="Kristensen J.M."/>
            <person name="Kirkegaard R.H."/>
            <person name="Michaelsen T.Y."/>
            <person name="Andersen M.H."/>
            <person name="Karst S.M."/>
            <person name="Dueholm M.S."/>
            <person name="Nielsen P.H."/>
            <person name="Albertsen M."/>
        </authorList>
    </citation>
    <scope>NUCLEOTIDE SEQUENCE [LARGE SCALE GENOMIC DNA]</scope>
    <source>
        <strain evidence="1">Ribe_18-Q3-R11-54_BAT3C.373</strain>
    </source>
</reference>
<organism evidence="1 2">
    <name type="scientific">Candidatus Defluviibacterium haderslevense</name>
    <dbReference type="NCBI Taxonomy" id="2981993"/>
    <lineage>
        <taxon>Bacteria</taxon>
        <taxon>Pseudomonadati</taxon>
        <taxon>Bacteroidota</taxon>
        <taxon>Saprospiria</taxon>
        <taxon>Saprospirales</taxon>
        <taxon>Saprospiraceae</taxon>
        <taxon>Candidatus Defluviibacterium</taxon>
    </lineage>
</organism>
<name>A0A9D7XIL4_9BACT</name>
<evidence type="ECO:0000313" key="2">
    <source>
        <dbReference type="Proteomes" id="UP000808349"/>
    </source>
</evidence>
<accession>A0A9D7XIL4</accession>
<gene>
    <name evidence="1" type="ORF">IPO85_15510</name>
</gene>
<sequence>MSTFISMTHGVSHRFEFISKDGYRIVECYNPEGYLKELPEIVLRQNFINCIEKFWKVTNSRKKIPPVTIVLDL</sequence>
<protein>
    <submittedName>
        <fullName evidence="1">Uncharacterized protein</fullName>
    </submittedName>
</protein>
<proteinExistence type="predicted"/>
<dbReference type="AlphaFoldDB" id="A0A9D7XIL4"/>
<dbReference type="Proteomes" id="UP000808349">
    <property type="component" value="Unassembled WGS sequence"/>
</dbReference>
<evidence type="ECO:0000313" key="1">
    <source>
        <dbReference type="EMBL" id="MBK9718887.1"/>
    </source>
</evidence>
<comment type="caution">
    <text evidence="1">The sequence shown here is derived from an EMBL/GenBank/DDBJ whole genome shotgun (WGS) entry which is preliminary data.</text>
</comment>